<name>A0ABW4DIB3_9BACL</name>
<comment type="caution">
    <text evidence="1">The sequence shown here is derived from an EMBL/GenBank/DDBJ whole genome shotgun (WGS) entry which is preliminary data.</text>
</comment>
<gene>
    <name evidence="1" type="ORF">ACFQ5D_19005</name>
</gene>
<keyword evidence="2" id="KW-1185">Reference proteome</keyword>
<protein>
    <submittedName>
        <fullName evidence="1">Uncharacterized protein</fullName>
    </submittedName>
</protein>
<dbReference type="RefSeq" id="WP_229524718.1">
    <property type="nucleotide sequence ID" value="NZ_JAFFQR010000064.1"/>
</dbReference>
<sequence>MFSKVVHNAAIIRECTGAVMEGKNELVNWFTQWNNSDNKVDYWEIKEIGFDEASKAAFVEWRFKCLYDAQEYGWDGASIKMKQNKFFPYRSEKTKKVQGNTRTDLTADNKVSILTAVLTVLGLPGAFREAKSGKQLARLRGRATRRSCGLTLSGS</sequence>
<reference evidence="2" key="1">
    <citation type="journal article" date="2019" name="Int. J. Syst. Evol. Microbiol.">
        <title>The Global Catalogue of Microorganisms (GCM) 10K type strain sequencing project: providing services to taxonomists for standard genome sequencing and annotation.</title>
        <authorList>
            <consortium name="The Broad Institute Genomics Platform"/>
            <consortium name="The Broad Institute Genome Sequencing Center for Infectious Disease"/>
            <person name="Wu L."/>
            <person name="Ma J."/>
        </authorList>
    </citation>
    <scope>NUCLEOTIDE SEQUENCE [LARGE SCALE GENOMIC DNA]</scope>
    <source>
        <strain evidence="2">CCM 9147</strain>
    </source>
</reference>
<evidence type="ECO:0000313" key="2">
    <source>
        <dbReference type="Proteomes" id="UP001597340"/>
    </source>
</evidence>
<evidence type="ECO:0000313" key="1">
    <source>
        <dbReference type="EMBL" id="MFD1463429.1"/>
    </source>
</evidence>
<accession>A0ABW4DIB3</accession>
<dbReference type="EMBL" id="JBHTNZ010000033">
    <property type="protein sequence ID" value="MFD1463429.1"/>
    <property type="molecule type" value="Genomic_DNA"/>
</dbReference>
<dbReference type="Proteomes" id="UP001597340">
    <property type="component" value="Unassembled WGS sequence"/>
</dbReference>
<proteinExistence type="predicted"/>
<organism evidence="1 2">
    <name type="scientific">Paenibacillus farraposensis</name>
    <dbReference type="NCBI Taxonomy" id="2807095"/>
    <lineage>
        <taxon>Bacteria</taxon>
        <taxon>Bacillati</taxon>
        <taxon>Bacillota</taxon>
        <taxon>Bacilli</taxon>
        <taxon>Bacillales</taxon>
        <taxon>Paenibacillaceae</taxon>
        <taxon>Paenibacillus</taxon>
    </lineage>
</organism>